<dbReference type="Gene3D" id="3.40.50.1240">
    <property type="entry name" value="Phosphoglycerate mutase-like"/>
    <property type="match status" value="1"/>
</dbReference>
<evidence type="ECO:0000313" key="1">
    <source>
        <dbReference type="EMBL" id="CEF54699.1"/>
    </source>
</evidence>
<sequence>MLANVASLTKGARAGKVGVLKLLCCASDLPSAVRRGHLPSVGEQVTCPFDMQKVADFLPSCRQLTLYCAPDVALPDVGGHQLLIVESLRDRNYGTWAGTALQDIAPAEQLSFLSDALFAPPEGESFAACYQRTAQWLRDLEQVASAAVVLARPSIVRNLILQVLYAGDGVVGMGHAARLDVSPRSYSLLTGHAGRWRVGMVASPA</sequence>
<name>A0A0U4YAT1_9PROT</name>
<reference evidence="3" key="2">
    <citation type="submission" date="2014-09" db="EMBL/GenBank/DDBJ databases">
        <authorList>
            <person name="Illeghems K.G."/>
        </authorList>
    </citation>
    <scope>NUCLEOTIDE SEQUENCE [LARGE SCALE GENOMIC DNA]</scope>
    <source>
        <strain evidence="3">LMG 23848T</strain>
    </source>
</reference>
<evidence type="ECO:0000313" key="3">
    <source>
        <dbReference type="Proteomes" id="UP000068250"/>
    </source>
</evidence>
<dbReference type="SUPFAM" id="SSF53254">
    <property type="entry name" value="Phosphoglycerate mutase-like"/>
    <property type="match status" value="1"/>
</dbReference>
<gene>
    <name evidence="1" type="ORF">AGA_931</name>
    <name evidence="2" type="ORF">GOB80_07460</name>
</gene>
<dbReference type="Pfam" id="PF00300">
    <property type="entry name" value="His_Phos_1"/>
    <property type="match status" value="1"/>
</dbReference>
<dbReference type="Proteomes" id="UP000068250">
    <property type="component" value="Chromosome I"/>
</dbReference>
<dbReference type="RefSeq" id="WP_059023165.1">
    <property type="nucleotide sequence ID" value="NZ_LN609302.1"/>
</dbReference>
<dbReference type="EMBL" id="WOTE01000003">
    <property type="protein sequence ID" value="NHO39524.1"/>
    <property type="molecule type" value="Genomic_DNA"/>
</dbReference>
<accession>A0A0U4YAT1</accession>
<dbReference type="OrthoDB" id="7502553at2"/>
<dbReference type="InterPro" id="IPR013078">
    <property type="entry name" value="His_Pase_superF_clade-1"/>
</dbReference>
<evidence type="ECO:0000313" key="4">
    <source>
        <dbReference type="Proteomes" id="UP000657200"/>
    </source>
</evidence>
<reference evidence="2 4" key="3">
    <citation type="journal article" date="2020" name="Int. J. Syst. Evol. Microbiol.">
        <title>Novel acetic acid bacteria from cider fermentations: Acetobacter conturbans sp. nov. and Acetobacter fallax sp. nov.</title>
        <authorList>
            <person name="Sombolestani A.S."/>
            <person name="Cleenwerck I."/>
            <person name="Cnockaert M."/>
            <person name="Borremans W."/>
            <person name="Wieme A.D."/>
            <person name="De Vuyst L."/>
            <person name="Vandamme P."/>
        </authorList>
    </citation>
    <scope>NUCLEOTIDE SEQUENCE [LARGE SCALE GENOMIC DNA]</scope>
    <source>
        <strain evidence="2 4">LMG 23848</strain>
    </source>
</reference>
<dbReference type="STRING" id="431306.AGA_931"/>
<dbReference type="EMBL" id="LN609302">
    <property type="protein sequence ID" value="CEF54699.1"/>
    <property type="molecule type" value="Genomic_DNA"/>
</dbReference>
<dbReference type="PATRIC" id="fig|431306.5.peg.935"/>
<keyword evidence="4" id="KW-1185">Reference proteome</keyword>
<organism evidence="1 3">
    <name type="scientific">Acetobacter ghanensis</name>
    <dbReference type="NCBI Taxonomy" id="431306"/>
    <lineage>
        <taxon>Bacteria</taxon>
        <taxon>Pseudomonadati</taxon>
        <taxon>Pseudomonadota</taxon>
        <taxon>Alphaproteobacteria</taxon>
        <taxon>Acetobacterales</taxon>
        <taxon>Acetobacteraceae</taxon>
        <taxon>Acetobacter</taxon>
    </lineage>
</organism>
<dbReference type="AlphaFoldDB" id="A0A0U4YAT1"/>
<evidence type="ECO:0000313" key="2">
    <source>
        <dbReference type="EMBL" id="NHO39524.1"/>
    </source>
</evidence>
<reference evidence="1" key="1">
    <citation type="submission" date="2014-09" db="EMBL/GenBank/DDBJ databases">
        <authorList>
            <person name="Magalhaes I.L.F."/>
            <person name="Oliveira U."/>
            <person name="Santos F.R."/>
            <person name="Vidigal T.H.D.A."/>
            <person name="Brescovit A.D."/>
            <person name="Santos A.J."/>
        </authorList>
    </citation>
    <scope>NUCLEOTIDE SEQUENCE</scope>
    <source>
        <strain evidence="1">LMG 23848T</strain>
    </source>
</reference>
<protein>
    <submittedName>
        <fullName evidence="1">Phosphoglycerate/bisphosphoglycerate mutase</fullName>
    </submittedName>
</protein>
<proteinExistence type="predicted"/>
<dbReference type="Proteomes" id="UP000657200">
    <property type="component" value="Unassembled WGS sequence"/>
</dbReference>
<dbReference type="InterPro" id="IPR029033">
    <property type="entry name" value="His_PPase_superfam"/>
</dbReference>